<feature type="transmembrane region" description="Helical" evidence="7">
    <location>
        <begin position="430"/>
        <end position="452"/>
    </location>
</feature>
<dbReference type="InterPro" id="IPR017800">
    <property type="entry name" value="ADOP"/>
</dbReference>
<evidence type="ECO:0000259" key="9">
    <source>
        <dbReference type="Pfam" id="PF12704"/>
    </source>
</evidence>
<feature type="domain" description="ABC3 transporter permease C-terminal" evidence="8">
    <location>
        <begin position="343"/>
        <end position="455"/>
    </location>
</feature>
<keyword evidence="3 7" id="KW-0812">Transmembrane</keyword>
<comment type="subcellular location">
    <subcellularLocation>
        <location evidence="1">Cell membrane</location>
        <topology evidence="1">Multi-pass membrane protein</topology>
    </subcellularLocation>
</comment>
<sequence length="837" mass="91168">MGELWRRFTYLFNRRRIDAELESDMEFHREMAARSGRNNFGNTLRMREQAREAWGWTWLDRLIQDLQYGIRILVRAPGFTLMAVLILAIGIGVNVSAFSLFNMVALKPLPVRDPASIVRLERRSLDSYTSEMAYPSFAFYRDHAHTLSAAIAVLGVPPMQIDDDTQLTGASFITPNYFTELGTQAAYGRLFEPSLDSSPSASPVVILSYELWQHRFSADPSVVGRVIYINKRPATIIGITPYALASFGGQHPELWMPMAQQPYFIEGSKALSDWNDSTVRMWGRLAPGVSAKAAEQELRTLTDQLRKQHPEAVWDNEYIQSSPGGHLQVMQPQMYRIAAMVAVLTLLILAVACANLGGLMLARAVARQHEIGIRIAIGAGRGRILRQLLTESLLLSSLGSIAGLALGCLVIRLVLSAPNTPRWLSAIPDWRVLAFTAVATVLSAAFFGLAPALQVERQRQHKTIVRQVLVAAQVAASCILLIVAALLLRATQHALYTDPGFGYQQLISVDAQLGKHGYTAETARAYLDQVQNRLRAVPGVSAVSLVKLPPLGHTVSNSSTQINGRTVTIYPNWVDPTFFATMGIPLKTGRTFYSGEKHAVIVSESFARQQWPGQNPLGQQMGDGKTKDTVVGVAGDAHINALNDDDAAEQYWPAQPDDMPGMVVIVRAAGEPGSLTPAIKSVSESLDPKAMPEIRQIKLLYREDISRIELIASAVSAIGLAAVCLAGIGLIGLVAFTVSQRTKEIAIRIALGARPVSVLAAVLHQYTWPVALGLLAGGSLAAFASRVLRVGLYGVSNLDPASYAGAIVVLISIVLAAALWPARRALRLDLAKTLHYE</sequence>
<evidence type="ECO:0000256" key="7">
    <source>
        <dbReference type="SAM" id="Phobius"/>
    </source>
</evidence>
<evidence type="ECO:0000313" key="10">
    <source>
        <dbReference type="EMBL" id="XBH18293.1"/>
    </source>
</evidence>
<dbReference type="InterPro" id="IPR025857">
    <property type="entry name" value="MacB_PCD"/>
</dbReference>
<organism evidence="10">
    <name type="scientific">Telmatobacter sp. DSM 110680</name>
    <dbReference type="NCBI Taxonomy" id="3036704"/>
    <lineage>
        <taxon>Bacteria</taxon>
        <taxon>Pseudomonadati</taxon>
        <taxon>Acidobacteriota</taxon>
        <taxon>Terriglobia</taxon>
        <taxon>Terriglobales</taxon>
        <taxon>Acidobacteriaceae</taxon>
        <taxon>Telmatobacter</taxon>
    </lineage>
</organism>
<evidence type="ECO:0000256" key="3">
    <source>
        <dbReference type="ARBA" id="ARBA00022692"/>
    </source>
</evidence>
<dbReference type="Pfam" id="PF12704">
    <property type="entry name" value="MacB_PCD"/>
    <property type="match status" value="2"/>
</dbReference>
<feature type="transmembrane region" description="Helical" evidence="7">
    <location>
        <begin position="393"/>
        <end position="415"/>
    </location>
</feature>
<dbReference type="Pfam" id="PF02687">
    <property type="entry name" value="FtsX"/>
    <property type="match status" value="2"/>
</dbReference>
<evidence type="ECO:0000256" key="4">
    <source>
        <dbReference type="ARBA" id="ARBA00022989"/>
    </source>
</evidence>
<evidence type="ECO:0000256" key="5">
    <source>
        <dbReference type="ARBA" id="ARBA00023136"/>
    </source>
</evidence>
<feature type="domain" description="ABC3 transporter permease C-terminal" evidence="8">
    <location>
        <begin position="718"/>
        <end position="829"/>
    </location>
</feature>
<reference evidence="10" key="1">
    <citation type="submission" date="2023-03" db="EMBL/GenBank/DDBJ databases">
        <title>Edaphobacter sp.</title>
        <authorList>
            <person name="Huber K.J."/>
            <person name="Papendorf J."/>
            <person name="Pilke C."/>
            <person name="Bunk B."/>
            <person name="Sproeer C."/>
            <person name="Pester M."/>
        </authorList>
    </citation>
    <scope>NUCLEOTIDE SEQUENCE</scope>
    <source>
        <strain evidence="10">DSM 110680</strain>
    </source>
</reference>
<dbReference type="InterPro" id="IPR050250">
    <property type="entry name" value="Macrolide_Exporter_MacB"/>
</dbReference>
<dbReference type="AlphaFoldDB" id="A0AAU7DKM9"/>
<dbReference type="InterPro" id="IPR003838">
    <property type="entry name" value="ABC3_permease_C"/>
</dbReference>
<feature type="transmembrane region" description="Helical" evidence="7">
    <location>
        <begin position="758"/>
        <end position="783"/>
    </location>
</feature>
<keyword evidence="2" id="KW-1003">Cell membrane</keyword>
<dbReference type="PANTHER" id="PTHR30572:SF4">
    <property type="entry name" value="ABC TRANSPORTER PERMEASE YTRF"/>
    <property type="match status" value="1"/>
</dbReference>
<feature type="transmembrane region" description="Helical" evidence="7">
    <location>
        <begin position="803"/>
        <end position="822"/>
    </location>
</feature>
<feature type="transmembrane region" description="Helical" evidence="7">
    <location>
        <begin position="79"/>
        <end position="101"/>
    </location>
</feature>
<protein>
    <submittedName>
        <fullName evidence="10">ABC transporter permease</fullName>
    </submittedName>
</protein>
<gene>
    <name evidence="10" type="ORF">P8935_02925</name>
</gene>
<dbReference type="EMBL" id="CP121196">
    <property type="protein sequence ID" value="XBH18293.1"/>
    <property type="molecule type" value="Genomic_DNA"/>
</dbReference>
<evidence type="ECO:0000256" key="1">
    <source>
        <dbReference type="ARBA" id="ARBA00004651"/>
    </source>
</evidence>
<keyword evidence="4 7" id="KW-1133">Transmembrane helix</keyword>
<comment type="similarity">
    <text evidence="6">Belongs to the ABC-4 integral membrane protein family.</text>
</comment>
<feature type="transmembrane region" description="Helical" evidence="7">
    <location>
        <begin position="710"/>
        <end position="738"/>
    </location>
</feature>
<evidence type="ECO:0000256" key="6">
    <source>
        <dbReference type="ARBA" id="ARBA00038076"/>
    </source>
</evidence>
<evidence type="ECO:0000256" key="2">
    <source>
        <dbReference type="ARBA" id="ARBA00022475"/>
    </source>
</evidence>
<feature type="transmembrane region" description="Helical" evidence="7">
    <location>
        <begin position="464"/>
        <end position="488"/>
    </location>
</feature>
<feature type="domain" description="MacB-like periplasmic core" evidence="9">
    <location>
        <begin position="80"/>
        <end position="300"/>
    </location>
</feature>
<name>A0AAU7DKM9_9BACT</name>
<accession>A0AAU7DKM9</accession>
<feature type="transmembrane region" description="Helical" evidence="7">
    <location>
        <begin position="337"/>
        <end position="362"/>
    </location>
</feature>
<dbReference type="RefSeq" id="WP_348263517.1">
    <property type="nucleotide sequence ID" value="NZ_CP121196.1"/>
</dbReference>
<keyword evidence="5 7" id="KW-0472">Membrane</keyword>
<dbReference type="NCBIfam" id="TIGR03434">
    <property type="entry name" value="ADOP"/>
    <property type="match status" value="1"/>
</dbReference>
<proteinExistence type="inferred from homology"/>
<dbReference type="GO" id="GO:0022857">
    <property type="term" value="F:transmembrane transporter activity"/>
    <property type="evidence" value="ECO:0007669"/>
    <property type="project" value="TreeGrafter"/>
</dbReference>
<dbReference type="PANTHER" id="PTHR30572">
    <property type="entry name" value="MEMBRANE COMPONENT OF TRANSPORTER-RELATED"/>
    <property type="match status" value="1"/>
</dbReference>
<evidence type="ECO:0000259" key="8">
    <source>
        <dbReference type="Pfam" id="PF02687"/>
    </source>
</evidence>
<dbReference type="GO" id="GO:0005886">
    <property type="term" value="C:plasma membrane"/>
    <property type="evidence" value="ECO:0007669"/>
    <property type="project" value="UniProtKB-SubCell"/>
</dbReference>
<feature type="domain" description="MacB-like periplasmic core" evidence="9">
    <location>
        <begin position="504"/>
        <end position="637"/>
    </location>
</feature>